<feature type="signal peptide" evidence="12">
    <location>
        <begin position="1"/>
        <end position="22"/>
    </location>
</feature>
<evidence type="ECO:0000256" key="5">
    <source>
        <dbReference type="ARBA" id="ARBA00022729"/>
    </source>
</evidence>
<comment type="subcellular location">
    <subcellularLocation>
        <location evidence="1 10">Cell outer membrane</location>
        <topology evidence="1 10">Multi-pass membrane protein</topology>
    </subcellularLocation>
</comment>
<comment type="caution">
    <text evidence="15">The sequence shown here is derived from an EMBL/GenBank/DDBJ whole genome shotgun (WGS) entry which is preliminary data.</text>
</comment>
<dbReference type="GO" id="GO:0015344">
    <property type="term" value="F:siderophore uptake transmembrane transporter activity"/>
    <property type="evidence" value="ECO:0007669"/>
    <property type="project" value="TreeGrafter"/>
</dbReference>
<dbReference type="InterPro" id="IPR000531">
    <property type="entry name" value="Beta-barrel_TonB"/>
</dbReference>
<evidence type="ECO:0000256" key="11">
    <source>
        <dbReference type="RuleBase" id="RU003357"/>
    </source>
</evidence>
<dbReference type="InterPro" id="IPR008969">
    <property type="entry name" value="CarboxyPept-like_regulatory"/>
</dbReference>
<accession>A0A965ZDU5</accession>
<dbReference type="Gene3D" id="2.40.170.20">
    <property type="entry name" value="TonB-dependent receptor, beta-barrel domain"/>
    <property type="match status" value="1"/>
</dbReference>
<keyword evidence="7 10" id="KW-0472">Membrane</keyword>
<keyword evidence="9 10" id="KW-0998">Cell outer membrane</keyword>
<feature type="domain" description="TonB-dependent receptor plug" evidence="14">
    <location>
        <begin position="114"/>
        <end position="218"/>
    </location>
</feature>
<dbReference type="InterPro" id="IPR023996">
    <property type="entry name" value="TonB-dep_OMP_SusC/RagA"/>
</dbReference>
<dbReference type="PROSITE" id="PS52016">
    <property type="entry name" value="TONB_DEPENDENT_REC_3"/>
    <property type="match status" value="1"/>
</dbReference>
<dbReference type="Gene3D" id="2.170.130.10">
    <property type="entry name" value="TonB-dependent receptor, plug domain"/>
    <property type="match status" value="1"/>
</dbReference>
<dbReference type="InterPro" id="IPR036942">
    <property type="entry name" value="Beta-barrel_TonB_sf"/>
</dbReference>
<dbReference type="RefSeq" id="WP_166584214.1">
    <property type="nucleotide sequence ID" value="NZ_WWEO01000036.1"/>
</dbReference>
<feature type="chain" id="PRO_5037701166" evidence="12">
    <location>
        <begin position="23"/>
        <end position="1011"/>
    </location>
</feature>
<evidence type="ECO:0000256" key="7">
    <source>
        <dbReference type="ARBA" id="ARBA00023136"/>
    </source>
</evidence>
<dbReference type="GO" id="GO:0009279">
    <property type="term" value="C:cell outer membrane"/>
    <property type="evidence" value="ECO:0007669"/>
    <property type="project" value="UniProtKB-SubCell"/>
</dbReference>
<dbReference type="Gene3D" id="2.60.40.1120">
    <property type="entry name" value="Carboxypeptidase-like, regulatory domain"/>
    <property type="match status" value="1"/>
</dbReference>
<evidence type="ECO:0000259" key="14">
    <source>
        <dbReference type="Pfam" id="PF07715"/>
    </source>
</evidence>
<keyword evidence="5 12" id="KW-0732">Signal</keyword>
<reference evidence="15" key="2">
    <citation type="submission" date="2020-10" db="EMBL/GenBank/DDBJ databases">
        <title>Mucilaginibacter sp. nov., isolated from soil.</title>
        <authorList>
            <person name="Jeon C.O."/>
        </authorList>
    </citation>
    <scope>NUCLEOTIDE SEQUENCE</scope>
    <source>
        <strain evidence="15">R11</strain>
    </source>
</reference>
<name>A0A965ZDU5_9SPHI</name>
<dbReference type="InterPro" id="IPR023997">
    <property type="entry name" value="TonB-dep_OMP_SusC/RagA_CS"/>
</dbReference>
<keyword evidence="8" id="KW-0675">Receptor</keyword>
<dbReference type="SUPFAM" id="SSF56935">
    <property type="entry name" value="Porins"/>
    <property type="match status" value="1"/>
</dbReference>
<evidence type="ECO:0000313" key="15">
    <source>
        <dbReference type="EMBL" id="NCD68189.1"/>
    </source>
</evidence>
<dbReference type="InterPro" id="IPR037066">
    <property type="entry name" value="Plug_dom_sf"/>
</dbReference>
<sequence length="1011" mass="110355">MKHSFTFLFMALFMFLGLNSYAQNTPIKGKVTDAATGETLIGVSVTIKGTTNGTQTDVNGAFSINAPANATLVFTYVGYASQEKPAAQPLDVKMVAQARELQQVVVIGYGTQRKRDVTGSIGNVSGAQLAKQPVQTPTQALQGKVSGVQVLSSGQPNSSPQVRIRGTGSILGGANPLYVVDGVLTNDIRNINNNDILSIDVLKDASAAIYGVRGANGVIIITTKKGKKGPPVIAYDANFGFREAANTIKMVNRDQYLGYETDVNPSALAANAPPLTFPGTTNWYDEVLRKGFTMNHNISLSGGGDNNTYFVSASYLDDQGITKTNDFSRFTLRANNDVNITSKLKFTEQLSLTRSVENPISASSIFGNVYRAAPIVIGQDANGLYGNTSAWGNVGNPLVQLDKANNYTGANRVQGNVALDYDILKSLKFHTAFNVDGVWDNQRNYLYKFGADAGTFTTGGGNQRQDNSSLFIQQDNAYNYNWDNTLTYDKRFDKHHVTVLGGYTSEKFRYSYINGTRLNVPPISDQWYLDLGDPSLSTAIANNGDKYTRQSLIARANYDYGGKYLISGSFRRDGSSKFSEKWGNFYTVGAGWVISEEDFMKDQKIFNYLKLRGSYGQLGNDNIPSSLYIVTATSNLPYYYSGQLTEGTAIQQIKDPNLHWEITDQLDLGFEYAVLNNRLTGEVDYYKKKVKDALIQVPLPAILGSSDAVYTTNAASFQNSGWEFGLKWSDKIGKDFSYYAGANFSINNNKLTGLNGGQYLTGGGINGQYVTRTDNGQPIASYYVLNAIGVFQNQAEVSAAPPNNLGEANHVGGLRYADTNGDGKIDANDRIYAGSYQPKYYGGFNFGFTYTSFDLGADFYYNWGNKIYNGNRNARADLRDNIESEFADARFTTSRPSTSDPNVITSNTPPSTYFIESGAFLRLNNLTLGYTFPTDMVKKVGIAKVRVFLTSQNLFTITGYKGISPELIPPTTPTTNGLVNVVSSAGILGSGIDQSVYPVVRTFSFGVNVQF</sequence>
<evidence type="ECO:0000256" key="8">
    <source>
        <dbReference type="ARBA" id="ARBA00023170"/>
    </source>
</evidence>
<dbReference type="NCBIfam" id="TIGR04056">
    <property type="entry name" value="OMP_RagA_SusC"/>
    <property type="match status" value="1"/>
</dbReference>
<dbReference type="Pfam" id="PF13715">
    <property type="entry name" value="CarbopepD_reg_2"/>
    <property type="match status" value="1"/>
</dbReference>
<evidence type="ECO:0000256" key="3">
    <source>
        <dbReference type="ARBA" id="ARBA00022452"/>
    </source>
</evidence>
<gene>
    <name evidence="15" type="ORF">GSY63_02330</name>
</gene>
<reference evidence="15" key="1">
    <citation type="submission" date="2020-01" db="EMBL/GenBank/DDBJ databases">
        <authorList>
            <person name="Seo Y.L."/>
        </authorList>
    </citation>
    <scope>NUCLEOTIDE SEQUENCE</scope>
    <source>
        <strain evidence="15">R11</strain>
    </source>
</reference>
<evidence type="ECO:0000256" key="12">
    <source>
        <dbReference type="SAM" id="SignalP"/>
    </source>
</evidence>
<keyword evidence="3 10" id="KW-1134">Transmembrane beta strand</keyword>
<proteinExistence type="inferred from homology"/>
<dbReference type="SUPFAM" id="SSF49464">
    <property type="entry name" value="Carboxypeptidase regulatory domain-like"/>
    <property type="match status" value="1"/>
</dbReference>
<dbReference type="GO" id="GO:0044718">
    <property type="term" value="P:siderophore transmembrane transport"/>
    <property type="evidence" value="ECO:0007669"/>
    <property type="project" value="TreeGrafter"/>
</dbReference>
<evidence type="ECO:0000313" key="16">
    <source>
        <dbReference type="Proteomes" id="UP000638732"/>
    </source>
</evidence>
<evidence type="ECO:0000256" key="2">
    <source>
        <dbReference type="ARBA" id="ARBA00022448"/>
    </source>
</evidence>
<dbReference type="Proteomes" id="UP000638732">
    <property type="component" value="Unassembled WGS sequence"/>
</dbReference>
<dbReference type="EMBL" id="WWEO01000036">
    <property type="protein sequence ID" value="NCD68189.1"/>
    <property type="molecule type" value="Genomic_DNA"/>
</dbReference>
<keyword evidence="16" id="KW-1185">Reference proteome</keyword>
<evidence type="ECO:0000256" key="4">
    <source>
        <dbReference type="ARBA" id="ARBA00022692"/>
    </source>
</evidence>
<dbReference type="Pfam" id="PF00593">
    <property type="entry name" value="TonB_dep_Rec_b-barrel"/>
    <property type="match status" value="1"/>
</dbReference>
<organism evidence="15 16">
    <name type="scientific">Mucilaginibacter agri</name>
    <dbReference type="NCBI Taxonomy" id="2695265"/>
    <lineage>
        <taxon>Bacteria</taxon>
        <taxon>Pseudomonadati</taxon>
        <taxon>Bacteroidota</taxon>
        <taxon>Sphingobacteriia</taxon>
        <taxon>Sphingobacteriales</taxon>
        <taxon>Sphingobacteriaceae</taxon>
        <taxon>Mucilaginibacter</taxon>
    </lineage>
</organism>
<comment type="similarity">
    <text evidence="10 11">Belongs to the TonB-dependent receptor family.</text>
</comment>
<feature type="domain" description="TonB-dependent receptor-like beta-barrel" evidence="13">
    <location>
        <begin position="385"/>
        <end position="933"/>
    </location>
</feature>
<dbReference type="Pfam" id="PF07715">
    <property type="entry name" value="Plug"/>
    <property type="match status" value="1"/>
</dbReference>
<dbReference type="AlphaFoldDB" id="A0A965ZDU5"/>
<evidence type="ECO:0000256" key="10">
    <source>
        <dbReference type="PROSITE-ProRule" id="PRU01360"/>
    </source>
</evidence>
<evidence type="ECO:0000256" key="9">
    <source>
        <dbReference type="ARBA" id="ARBA00023237"/>
    </source>
</evidence>
<keyword evidence="6 11" id="KW-0798">TonB box</keyword>
<keyword evidence="4 10" id="KW-0812">Transmembrane</keyword>
<dbReference type="InterPro" id="IPR039426">
    <property type="entry name" value="TonB-dep_rcpt-like"/>
</dbReference>
<dbReference type="InterPro" id="IPR012910">
    <property type="entry name" value="Plug_dom"/>
</dbReference>
<evidence type="ECO:0000259" key="13">
    <source>
        <dbReference type="Pfam" id="PF00593"/>
    </source>
</evidence>
<evidence type="ECO:0000256" key="1">
    <source>
        <dbReference type="ARBA" id="ARBA00004571"/>
    </source>
</evidence>
<dbReference type="PANTHER" id="PTHR30069:SF29">
    <property type="entry name" value="HEMOGLOBIN AND HEMOGLOBIN-HAPTOGLOBIN-BINDING PROTEIN 1-RELATED"/>
    <property type="match status" value="1"/>
</dbReference>
<dbReference type="PANTHER" id="PTHR30069">
    <property type="entry name" value="TONB-DEPENDENT OUTER MEMBRANE RECEPTOR"/>
    <property type="match status" value="1"/>
</dbReference>
<evidence type="ECO:0000256" key="6">
    <source>
        <dbReference type="ARBA" id="ARBA00023077"/>
    </source>
</evidence>
<protein>
    <submittedName>
        <fullName evidence="15">SusC/RagA family TonB-linked outer membrane protein</fullName>
    </submittedName>
</protein>
<keyword evidence="2 10" id="KW-0813">Transport</keyword>
<dbReference type="NCBIfam" id="TIGR04057">
    <property type="entry name" value="SusC_RagA_signa"/>
    <property type="match status" value="1"/>
</dbReference>